<dbReference type="Proteomes" id="UP000768646">
    <property type="component" value="Unassembled WGS sequence"/>
</dbReference>
<organism evidence="1 2">
    <name type="scientific">Pneumocystis oryctolagi</name>
    <dbReference type="NCBI Taxonomy" id="42067"/>
    <lineage>
        <taxon>Eukaryota</taxon>
        <taxon>Fungi</taxon>
        <taxon>Dikarya</taxon>
        <taxon>Ascomycota</taxon>
        <taxon>Taphrinomycotina</taxon>
        <taxon>Pneumocystomycetes</taxon>
        <taxon>Pneumocystaceae</taxon>
        <taxon>Pneumocystis</taxon>
    </lineage>
</organism>
<keyword evidence="2" id="KW-1185">Reference proteome</keyword>
<comment type="caution">
    <text evidence="1">The sequence shown here is derived from an EMBL/GenBank/DDBJ whole genome shotgun (WGS) entry which is preliminary data.</text>
</comment>
<reference evidence="1 2" key="1">
    <citation type="journal article" date="2021" name="Commun. Biol.">
        <title>Genomic insights into the host specific adaptation of the Pneumocystis genus.</title>
        <authorList>
            <person name="Cisse O.H."/>
            <person name="Ma L."/>
            <person name="Dekker J.P."/>
            <person name="Khil P.P."/>
            <person name="Youn J.-H."/>
            <person name="Brenchley J.M."/>
            <person name="Blair R."/>
            <person name="Pahar B."/>
            <person name="Chabe M."/>
            <person name="Van Rompay K.K.A."/>
            <person name="Keesler R."/>
            <person name="Sukura A."/>
            <person name="Hirsch V."/>
            <person name="Kutty G."/>
            <person name="Liu Y."/>
            <person name="Peng L."/>
            <person name="Chen J."/>
            <person name="Song J."/>
            <person name="Weissenbacher-Lang C."/>
            <person name="Xu J."/>
            <person name="Upham N.S."/>
            <person name="Stajich J.E."/>
            <person name="Cuomo C.A."/>
            <person name="Cushion M.T."/>
            <person name="Kovacs J.A."/>
        </authorList>
    </citation>
    <scope>NUCLEOTIDE SEQUENCE [LARGE SCALE GENOMIC DNA]</scope>
    <source>
        <strain evidence="1 2">RABM</strain>
    </source>
</reference>
<name>A0ACB7CEW7_9ASCO</name>
<accession>A0ACB7CEW7</accession>
<proteinExistence type="predicted"/>
<evidence type="ECO:0000313" key="1">
    <source>
        <dbReference type="EMBL" id="KAG4305605.1"/>
    </source>
</evidence>
<gene>
    <name evidence="1" type="ORF">PORY_001161</name>
</gene>
<evidence type="ECO:0000313" key="2">
    <source>
        <dbReference type="Proteomes" id="UP000768646"/>
    </source>
</evidence>
<protein>
    <submittedName>
        <fullName evidence="1">Uncharacterized protein</fullName>
    </submittedName>
</protein>
<dbReference type="EMBL" id="JABTEG010000003">
    <property type="protein sequence ID" value="KAG4305605.1"/>
    <property type="molecule type" value="Genomic_DNA"/>
</dbReference>
<sequence>MGAQESKILFRRGIFRLFEENNISIDDEYWKMFWVLPESVDDIFTFFSTQDILRIRNNAENNLKTLIYVVVSKLISIKDKINHPERKKEALNCLRIITRIMPFIYEKEETRIWENELFWSVRCREKLYKLYRNSNSMPGRSFPANDDINFKAHLRYTKIIKDEDYDKGEYENDSDYELLRPLAEELLDTLNDMLFFTGFTIPEKEGVHNKVIYSVWEPGIGHISSTKIISEFEFNKIEVLRCIISVVSRSMYFYPYNQEPNLYIIYLVTNPDKKIVLNLLCSLINTVINYNPAKWQIFYNHMVSLNHKQLLVSYCIQLLLIFLDYQIPSLLYIEKEQKNENPINKYSVYFAKLHRENDIEFLFSGIYKILNQFIQINSSYFPGIEKSIKYYPEIILLLWKTFQINKNFRNYLINSKNIMDYMVLLLSYSLERKRDSSQVGIIGICILIIQSLSTEPNFYEKLNTHFDHKILPINIKMTLVKDTYADFIVISIYTLITTCKGVLSSLYPSMLSILVNIGPYIENLSVLSCIKLIQLFYSFSSPSFLLANENNHILLQYLLEVFNGIIQYQMKKNIHLIYSILRSSEKFELLKDFTLEKALLEIEKKRELKKEESNGTKKSNTETIDHENVCLSEKTQTDVFLQDSNSNFSVDNDELDGEINYLKDINVAGNSSKDSYSSLLRTSNFDSSKFSGLYSVISEKSRQKLPEQVDVPIQCKNINEITFNSHTSNNSKTCKSFIPTENWVKSWHSCLELDTIIAIIKQLKPKIDDIVFSISNPNDILETLTSLDVELNMQDSKFKHFVQDSKIVNQIEGLLWGHIYASEIKFLAGAVGIWAGTSIKLFKIQEIKHSPSLLNPKGAVDAAAKTVIDKVKIFLLTFFLFFPISLTVDHKAFKTCSQSSFCKRNRHLADGIVPKDKYIFDGSRLSLNSGFFEGVILKMSQSDTQIIHLPFSISFLKTGVVRIKIDELHRQTGNIDIGNNSKIRKERYNETEKWTIVSNLERDITVQNYLREPNTTTIKYGKNNEYKLEIIHDPFKVNFYKNGNLEVIFNEYGYLNFEHWRSKPIEYSNDPEASSYYGMWEESFNGIHDTKPLGPESVALDITFVGYEHVYGIPEHSSSFSLKETRGENGSYNEPYRLFNTDVFEYESDSPASLYGSIPFMYAHKKNLGAAIFWMNPSDTWIDIVKQKYNSQSLEDENLSTKTHWISETGLIDVFVFLDSDFKSIFKHYGELVGYTALPNIFSLGYHQSRWNYFGEEHVFQIDDNFDKYNIPYDALWLDIEYSSEKAYFIWDKDYFPDPIKVLERLNSKKRQLVIIVNPHIKEDEDYYAYKEVKDGELFIRSPDGDVYQGKCWPGDSIWIDVTSEKGGKWWSDKFQYDVLKSSFSNLHIWNDMNEPSVFNGPEFTIHKDAIHYGGWENRALHNIYGFIVQHYTYLGLLEKSRKKIRPFILSRSFWASTPRVGAIWIGDNEASWEHLRASIPEILSLNIAGMCFSGADVGGFFGNPSNELLTRWYQAGIFYPFFRAHSHIDTRLREPWTVPDPYRSIIRDSIRIRYQLLPIWYTAFFLASTTGVPVLRPQFFEFPDDKEGFSIDDQYFIGDSGILVKPVTEEGATQINVYFGDNQPYYDYFDFSVYYGKGYKTIDSPLEKIPMFIRGGSILIRRDRLRRSSLLMMHDPFTVIIALNNKGNAEGSLYLDDGESFDNINGFYLYKKFVFFSNNFTFTSYDLHYSENSKKYSEKLKNIRIEKLVILGTEDILKERNSVKIIDEKSTWNAEATTSTSRDKKTKIITVRDPKLYIDRSWKVIL</sequence>